<dbReference type="AlphaFoldDB" id="A0A5B0QVU9"/>
<keyword evidence="1" id="KW-0732">Signal</keyword>
<organism evidence="3 5">
    <name type="scientific">Puccinia graminis f. sp. tritici</name>
    <dbReference type="NCBI Taxonomy" id="56615"/>
    <lineage>
        <taxon>Eukaryota</taxon>
        <taxon>Fungi</taxon>
        <taxon>Dikarya</taxon>
        <taxon>Basidiomycota</taxon>
        <taxon>Pucciniomycotina</taxon>
        <taxon>Pucciniomycetes</taxon>
        <taxon>Pucciniales</taxon>
        <taxon>Pucciniaceae</taxon>
        <taxon>Puccinia</taxon>
    </lineage>
</organism>
<dbReference type="Proteomes" id="UP000324748">
    <property type="component" value="Unassembled WGS sequence"/>
</dbReference>
<evidence type="ECO:0000313" key="3">
    <source>
        <dbReference type="EMBL" id="KAA1117023.1"/>
    </source>
</evidence>
<proteinExistence type="predicted"/>
<dbReference type="OrthoDB" id="2507636at2759"/>
<dbReference type="EMBL" id="VSWC01000066">
    <property type="protein sequence ID" value="KAA1098013.1"/>
    <property type="molecule type" value="Genomic_DNA"/>
</dbReference>
<accession>A0A5B0QVU9</accession>
<name>A0A5B0QVU9_PUCGR</name>
<keyword evidence="4" id="KW-1185">Reference proteome</keyword>
<dbReference type="Proteomes" id="UP000325313">
    <property type="component" value="Unassembled WGS sequence"/>
</dbReference>
<gene>
    <name evidence="2" type="ORF">PGT21_026594</name>
    <name evidence="3" type="ORF">PGTUg99_034206</name>
</gene>
<evidence type="ECO:0000313" key="5">
    <source>
        <dbReference type="Proteomes" id="UP000325313"/>
    </source>
</evidence>
<evidence type="ECO:0000313" key="4">
    <source>
        <dbReference type="Proteomes" id="UP000324748"/>
    </source>
</evidence>
<protein>
    <submittedName>
        <fullName evidence="3">Uncharacterized protein</fullName>
    </submittedName>
</protein>
<sequence>MWLPHYLFAFVSISQLVLDTNGSLEHPHLDISCPYDVAQGSFLRDFEKPSVKPGWWARGSRGTGSSAINRCKFFSSIQKSGKDAKVMQYFKTKFDSIDDDAKVVLVQKLFEYLLRNKSISQEALNAWVQELAGMLRQYQATSKVRSTIVYGLHTLLLKNFDQAELAQSIRITLDGIMKSLGPLEAALASLSEWDQELFKPASGLSEKFRTWSSLEPLLSHEPALSKLHQTLLHEPFPRAINSGIDNIRTIFLKQPQSEEPCSQSRIVAIALLFHLMYTNNEQVNVHAFQTIRLLRVNEHGHFILFNHETILLTKVMADLSSTYEDAPRPIGGIHVMGIDPPKLGSDERVYRPAFTRDSLGAIQLQ</sequence>
<feature type="chain" id="PRO_5036138014" evidence="1">
    <location>
        <begin position="20"/>
        <end position="365"/>
    </location>
</feature>
<reference evidence="4 5" key="1">
    <citation type="submission" date="2019-05" db="EMBL/GenBank/DDBJ databases">
        <title>Emergence of the Ug99 lineage of the wheat stem rust pathogen through somatic hybridization.</title>
        <authorList>
            <person name="Li F."/>
            <person name="Upadhyaya N.M."/>
            <person name="Sperschneider J."/>
            <person name="Matny O."/>
            <person name="Nguyen-Phuc H."/>
            <person name="Mago R."/>
            <person name="Raley C."/>
            <person name="Miller M.E."/>
            <person name="Silverstein K.A.T."/>
            <person name="Henningsen E."/>
            <person name="Hirsch C.D."/>
            <person name="Visser B."/>
            <person name="Pretorius Z.A."/>
            <person name="Steffenson B.J."/>
            <person name="Schwessinger B."/>
            <person name="Dodds P.N."/>
            <person name="Figueroa M."/>
        </authorList>
    </citation>
    <scope>NUCLEOTIDE SEQUENCE [LARGE SCALE GENOMIC DNA]</scope>
    <source>
        <strain evidence="2">21-0</strain>
        <strain evidence="3 5">Ug99</strain>
    </source>
</reference>
<evidence type="ECO:0000256" key="1">
    <source>
        <dbReference type="SAM" id="SignalP"/>
    </source>
</evidence>
<dbReference type="EMBL" id="VDEP01000270">
    <property type="protein sequence ID" value="KAA1117023.1"/>
    <property type="molecule type" value="Genomic_DNA"/>
</dbReference>
<feature type="signal peptide" evidence="1">
    <location>
        <begin position="1"/>
        <end position="19"/>
    </location>
</feature>
<evidence type="ECO:0000313" key="2">
    <source>
        <dbReference type="EMBL" id="KAA1098013.1"/>
    </source>
</evidence>
<comment type="caution">
    <text evidence="3">The sequence shown here is derived from an EMBL/GenBank/DDBJ whole genome shotgun (WGS) entry which is preliminary data.</text>
</comment>